<gene>
    <name evidence="2" type="ORF">RRF57_007715</name>
</gene>
<organism evidence="2 3">
    <name type="scientific">Xylaria bambusicola</name>
    <dbReference type="NCBI Taxonomy" id="326684"/>
    <lineage>
        <taxon>Eukaryota</taxon>
        <taxon>Fungi</taxon>
        <taxon>Dikarya</taxon>
        <taxon>Ascomycota</taxon>
        <taxon>Pezizomycotina</taxon>
        <taxon>Sordariomycetes</taxon>
        <taxon>Xylariomycetidae</taxon>
        <taxon>Xylariales</taxon>
        <taxon>Xylariaceae</taxon>
        <taxon>Xylaria</taxon>
    </lineage>
</organism>
<reference evidence="2 3" key="1">
    <citation type="submission" date="2023-10" db="EMBL/GenBank/DDBJ databases">
        <title>Draft genome sequence of Xylaria bambusicola isolate GMP-LS, the root and basal stem rot pathogen of sugarcane in Indonesia.</title>
        <authorList>
            <person name="Selvaraj P."/>
            <person name="Muralishankar V."/>
            <person name="Muruganantham S."/>
            <person name="Sp S."/>
            <person name="Haryani S."/>
            <person name="Lau K.J.X."/>
            <person name="Naqvi N.I."/>
        </authorList>
    </citation>
    <scope>NUCLEOTIDE SEQUENCE [LARGE SCALE GENOMIC DNA]</scope>
    <source>
        <strain evidence="2">GMP-LS</strain>
    </source>
</reference>
<name>A0AAN7ZAL6_9PEZI</name>
<sequence length="300" mass="33940">MISTMAEQVPNGHASAAHELTNGKAPAGPPAARGGDVNWVGLLEEYSSVYHHNGARVNYIDYHVSRQGNECFWQCDVKLPEEPDLVFPHGCPSDRRGFPRKKEAKQYAAECAVKWLREKGWMPQNGVKFPKDTGRPCLTPTTLRYPPPEDPPFPAVDEVAELCKGLWFPILKYIIKPCDNNRLWCCRVDFGPNGDLLPECILKASYVDKTFSEKLAKGLVAEKLREALREEKQIRDEQNQAFLANQDQNLNRLNQHPIPQYSPAPNRHSHQSIPRYPNEISQNSPAPNRHSPQVNHPRGL</sequence>
<proteinExistence type="predicted"/>
<keyword evidence="3" id="KW-1185">Reference proteome</keyword>
<dbReference type="AlphaFoldDB" id="A0AAN7ZAL6"/>
<evidence type="ECO:0000313" key="3">
    <source>
        <dbReference type="Proteomes" id="UP001305414"/>
    </source>
</evidence>
<accession>A0AAN7ZAL6</accession>
<evidence type="ECO:0000256" key="1">
    <source>
        <dbReference type="SAM" id="MobiDB-lite"/>
    </source>
</evidence>
<feature type="region of interest" description="Disordered" evidence="1">
    <location>
        <begin position="253"/>
        <end position="300"/>
    </location>
</feature>
<dbReference type="Gene3D" id="3.30.160.20">
    <property type="match status" value="1"/>
</dbReference>
<dbReference type="EMBL" id="JAWHQM010000022">
    <property type="protein sequence ID" value="KAK5632001.1"/>
    <property type="molecule type" value="Genomic_DNA"/>
</dbReference>
<feature type="compositionally biased region" description="Polar residues" evidence="1">
    <location>
        <begin position="279"/>
        <end position="294"/>
    </location>
</feature>
<dbReference type="SUPFAM" id="SSF54768">
    <property type="entry name" value="dsRNA-binding domain-like"/>
    <property type="match status" value="1"/>
</dbReference>
<protein>
    <recommendedName>
        <fullName evidence="4">DRBM domain-containing protein</fullName>
    </recommendedName>
</protein>
<evidence type="ECO:0008006" key="4">
    <source>
        <dbReference type="Google" id="ProtNLM"/>
    </source>
</evidence>
<evidence type="ECO:0000313" key="2">
    <source>
        <dbReference type="EMBL" id="KAK5632001.1"/>
    </source>
</evidence>
<comment type="caution">
    <text evidence="2">The sequence shown here is derived from an EMBL/GenBank/DDBJ whole genome shotgun (WGS) entry which is preliminary data.</text>
</comment>
<dbReference type="Proteomes" id="UP001305414">
    <property type="component" value="Unassembled WGS sequence"/>
</dbReference>